<name>A0AAD3DXR6_9CHLO</name>
<evidence type="ECO:0000313" key="2">
    <source>
        <dbReference type="EMBL" id="GFR50006.1"/>
    </source>
</evidence>
<accession>A0AAD3DXR6</accession>
<dbReference type="AlphaFoldDB" id="A0AAD3DXR6"/>
<sequence>MCVVWNRTNGVIDKSVCDNFAATILSYAKAQGYSSMSKAFACTAFDSSSATVCGAFKSEADARGFGTFMQNPAGFPVVAAVIGFGNIVAPVNGVMVCQKSILSFVITDMSGKICDSGVFTQDCAPPPQDGFPYCSCDTGATIKTPYAVSYSRKFTRSGNNFYCFKVAVNKAQCGSARCCNMELDKIEWMSDEDNCLSAVDGWTVSTQPNNYRAPVWTRATDTVMYKNATQLVGVLKTNNLNLDASNAGGVEICIALKGTSKCSTMESFCYGGICKYAVFDRTSGNGCCAKDYAPGNSFGSYNRR</sequence>
<gene>
    <name evidence="2" type="ORF">Agub_g12154</name>
</gene>
<evidence type="ECO:0000313" key="3">
    <source>
        <dbReference type="Proteomes" id="UP001054857"/>
    </source>
</evidence>
<keyword evidence="3" id="KW-1185">Reference proteome</keyword>
<evidence type="ECO:0000259" key="1">
    <source>
        <dbReference type="Pfam" id="PF12499"/>
    </source>
</evidence>
<dbReference type="Pfam" id="PF12499">
    <property type="entry name" value="DUF3707"/>
    <property type="match status" value="1"/>
</dbReference>
<dbReference type="Proteomes" id="UP001054857">
    <property type="component" value="Unassembled WGS sequence"/>
</dbReference>
<dbReference type="EMBL" id="BMAR01000034">
    <property type="protein sequence ID" value="GFR50006.1"/>
    <property type="molecule type" value="Genomic_DNA"/>
</dbReference>
<feature type="domain" description="Pherophorin" evidence="1">
    <location>
        <begin position="131"/>
        <end position="288"/>
    </location>
</feature>
<reference evidence="2 3" key="1">
    <citation type="journal article" date="2021" name="Sci. Rep.">
        <title>Genome sequencing of the multicellular alga Astrephomene provides insights into convergent evolution of germ-soma differentiation.</title>
        <authorList>
            <person name="Yamashita S."/>
            <person name="Yamamoto K."/>
            <person name="Matsuzaki R."/>
            <person name="Suzuki S."/>
            <person name="Yamaguchi H."/>
            <person name="Hirooka S."/>
            <person name="Minakuchi Y."/>
            <person name="Miyagishima S."/>
            <person name="Kawachi M."/>
            <person name="Toyoda A."/>
            <person name="Nozaki H."/>
        </authorList>
    </citation>
    <scope>NUCLEOTIDE SEQUENCE [LARGE SCALE GENOMIC DNA]</scope>
    <source>
        <strain evidence="2 3">NIES-4017</strain>
    </source>
</reference>
<comment type="caution">
    <text evidence="2">The sequence shown here is derived from an EMBL/GenBank/DDBJ whole genome shotgun (WGS) entry which is preliminary data.</text>
</comment>
<dbReference type="InterPro" id="IPR024616">
    <property type="entry name" value="Pherophorin"/>
</dbReference>
<proteinExistence type="predicted"/>
<protein>
    <recommendedName>
        <fullName evidence="1">Pherophorin domain-containing protein</fullName>
    </recommendedName>
</protein>
<organism evidence="2 3">
    <name type="scientific">Astrephomene gubernaculifera</name>
    <dbReference type="NCBI Taxonomy" id="47775"/>
    <lineage>
        <taxon>Eukaryota</taxon>
        <taxon>Viridiplantae</taxon>
        <taxon>Chlorophyta</taxon>
        <taxon>core chlorophytes</taxon>
        <taxon>Chlorophyceae</taxon>
        <taxon>CS clade</taxon>
        <taxon>Chlamydomonadales</taxon>
        <taxon>Astrephomenaceae</taxon>
        <taxon>Astrephomene</taxon>
    </lineage>
</organism>